<dbReference type="EMBL" id="CM043806">
    <property type="protein sequence ID" value="KAI4812607.1"/>
    <property type="molecule type" value="Genomic_DNA"/>
</dbReference>
<accession>A0ACB9WHK3</accession>
<sequence length="264" mass="30905">MASGVQVADEVKQIFNVMKVVKNDDDEKERIRIVQLWIDGEIKVENIYREKDLEGVDNVFKFIKDLMRPDQSRYFLYDCHFDTKESGRKEELIFMMCCLFPSHITSKMASGVKVADEVKQIFNAMKVVKSDDDEKERIRIVVLHIDVEIKVEKIYRQKDLEDVEDVYKFVKNLMLADQCRYFLYDCHFETKEGIKKEELVFMMWAPGTSVLKGRMQYASSKSAIQKTTQGVKHVLEVNDIEDMDIDCFTDRLKQKVSKLEGHAA</sequence>
<proteinExistence type="predicted"/>
<comment type="caution">
    <text evidence="1">The sequence shown here is derived from an EMBL/GenBank/DDBJ whole genome shotgun (WGS) entry which is preliminary data.</text>
</comment>
<organism evidence="1 2">
    <name type="scientific">Chaenocephalus aceratus</name>
    <name type="common">Blackfin icefish</name>
    <name type="synonym">Chaenichthys aceratus</name>
    <dbReference type="NCBI Taxonomy" id="36190"/>
    <lineage>
        <taxon>Eukaryota</taxon>
        <taxon>Metazoa</taxon>
        <taxon>Chordata</taxon>
        <taxon>Craniata</taxon>
        <taxon>Vertebrata</taxon>
        <taxon>Euteleostomi</taxon>
        <taxon>Actinopterygii</taxon>
        <taxon>Neopterygii</taxon>
        <taxon>Teleostei</taxon>
        <taxon>Neoteleostei</taxon>
        <taxon>Acanthomorphata</taxon>
        <taxon>Eupercaria</taxon>
        <taxon>Perciformes</taxon>
        <taxon>Notothenioidei</taxon>
        <taxon>Channichthyidae</taxon>
        <taxon>Chaenocephalus</taxon>
    </lineage>
</organism>
<protein>
    <submittedName>
        <fullName evidence="1">Uncharacterized protein</fullName>
    </submittedName>
</protein>
<evidence type="ECO:0000313" key="1">
    <source>
        <dbReference type="EMBL" id="KAI4812607.1"/>
    </source>
</evidence>
<evidence type="ECO:0000313" key="2">
    <source>
        <dbReference type="Proteomes" id="UP001057452"/>
    </source>
</evidence>
<gene>
    <name evidence="1" type="ORF">KUCAC02_023979</name>
</gene>
<dbReference type="Proteomes" id="UP001057452">
    <property type="component" value="Chromosome 22"/>
</dbReference>
<name>A0ACB9WHK3_CHAAC</name>
<reference evidence="1" key="1">
    <citation type="submission" date="2022-05" db="EMBL/GenBank/DDBJ databases">
        <title>Chromosome-level genome of Chaenocephalus aceratus.</title>
        <authorList>
            <person name="Park H."/>
        </authorList>
    </citation>
    <scope>NUCLEOTIDE SEQUENCE</scope>
    <source>
        <strain evidence="1">KU_202001</strain>
    </source>
</reference>
<keyword evidence="2" id="KW-1185">Reference proteome</keyword>